<dbReference type="GO" id="GO:0000049">
    <property type="term" value="F:tRNA binding"/>
    <property type="evidence" value="ECO:0007669"/>
    <property type="project" value="InterPro"/>
</dbReference>
<evidence type="ECO:0000313" key="19">
    <source>
        <dbReference type="Proteomes" id="UP000237947"/>
    </source>
</evidence>
<dbReference type="Gene3D" id="1.10.730.10">
    <property type="entry name" value="Isoleucyl-tRNA Synthetase, Domain 1"/>
    <property type="match status" value="1"/>
</dbReference>
<gene>
    <name evidence="15" type="primary">ileS</name>
    <name evidence="18" type="ORF">C5Q98_03395</name>
</gene>
<keyword evidence="6 15" id="KW-0436">Ligase</keyword>
<dbReference type="GO" id="GO:0002161">
    <property type="term" value="F:aminoacyl-tRNA deacylase activity"/>
    <property type="evidence" value="ECO:0007669"/>
    <property type="project" value="InterPro"/>
</dbReference>
<dbReference type="EC" id="6.1.1.5" evidence="15"/>
<dbReference type="PROSITE" id="PS00178">
    <property type="entry name" value="AA_TRNA_LIGASE_I"/>
    <property type="match status" value="1"/>
</dbReference>
<organism evidence="18 19">
    <name type="scientific">Fastidiosipila sanguinis</name>
    <dbReference type="NCBI Taxonomy" id="236753"/>
    <lineage>
        <taxon>Bacteria</taxon>
        <taxon>Bacillati</taxon>
        <taxon>Bacillota</taxon>
        <taxon>Clostridia</taxon>
        <taxon>Eubacteriales</taxon>
        <taxon>Oscillospiraceae</taxon>
        <taxon>Fastidiosipila</taxon>
    </lineage>
</organism>
<dbReference type="InterPro" id="IPR002301">
    <property type="entry name" value="Ile-tRNA-ligase"/>
</dbReference>
<evidence type="ECO:0000256" key="13">
    <source>
        <dbReference type="ARBA" id="ARBA00025217"/>
    </source>
</evidence>
<dbReference type="InterPro" id="IPR013155">
    <property type="entry name" value="M/V/L/I-tRNA-synth_anticd-bd"/>
</dbReference>
<dbReference type="NCBIfam" id="TIGR00392">
    <property type="entry name" value="ileS"/>
    <property type="match status" value="1"/>
</dbReference>
<evidence type="ECO:0000256" key="8">
    <source>
        <dbReference type="ARBA" id="ARBA00022741"/>
    </source>
</evidence>
<evidence type="ECO:0000256" key="1">
    <source>
        <dbReference type="ARBA" id="ARBA00001947"/>
    </source>
</evidence>
<dbReference type="InterPro" id="IPR009008">
    <property type="entry name" value="Val/Leu/Ile-tRNA-synth_edit"/>
</dbReference>
<dbReference type="PANTHER" id="PTHR42780:SF1">
    <property type="entry name" value="ISOLEUCINE--TRNA LIGASE, CYTOPLASMIC"/>
    <property type="match status" value="1"/>
</dbReference>
<evidence type="ECO:0000256" key="6">
    <source>
        <dbReference type="ARBA" id="ARBA00022598"/>
    </source>
</evidence>
<reference evidence="19" key="1">
    <citation type="submission" date="2018-02" db="EMBL/GenBank/DDBJ databases">
        <authorList>
            <person name="Holder M.E."/>
            <person name="Ajami N.J."/>
            <person name="Petrosino J.F."/>
        </authorList>
    </citation>
    <scope>NUCLEOTIDE SEQUENCE [LARGE SCALE GENOMIC DNA]</scope>
    <source>
        <strain evidence="19">CCUG 47711</strain>
    </source>
</reference>
<feature type="short sequence motif" description="'HIGH' region" evidence="15">
    <location>
        <begin position="48"/>
        <end position="58"/>
    </location>
</feature>
<evidence type="ECO:0000256" key="9">
    <source>
        <dbReference type="ARBA" id="ARBA00022833"/>
    </source>
</evidence>
<dbReference type="Pfam" id="PF08264">
    <property type="entry name" value="Anticodon_1"/>
    <property type="match status" value="1"/>
</dbReference>
<evidence type="ECO:0000256" key="2">
    <source>
        <dbReference type="ARBA" id="ARBA00004496"/>
    </source>
</evidence>
<evidence type="ECO:0000256" key="15">
    <source>
        <dbReference type="HAMAP-Rule" id="MF_02003"/>
    </source>
</evidence>
<dbReference type="InterPro" id="IPR002300">
    <property type="entry name" value="aa-tRNA-synth_Ia"/>
</dbReference>
<comment type="cofactor">
    <cofactor evidence="1 15">
        <name>Zn(2+)</name>
        <dbReference type="ChEBI" id="CHEBI:29105"/>
    </cofactor>
</comment>
<evidence type="ECO:0000259" key="16">
    <source>
        <dbReference type="Pfam" id="PF00133"/>
    </source>
</evidence>
<dbReference type="PANTHER" id="PTHR42780">
    <property type="entry name" value="SOLEUCYL-TRNA SYNTHETASE"/>
    <property type="match status" value="1"/>
</dbReference>
<dbReference type="CDD" id="cd00818">
    <property type="entry name" value="IleRS_core"/>
    <property type="match status" value="1"/>
</dbReference>
<comment type="subunit">
    <text evidence="4 15">Monomer.</text>
</comment>
<feature type="domain" description="Aminoacyl-tRNA synthetase class Ia" evidence="16">
    <location>
        <begin position="18"/>
        <end position="645"/>
    </location>
</feature>
<evidence type="ECO:0000259" key="17">
    <source>
        <dbReference type="Pfam" id="PF08264"/>
    </source>
</evidence>
<dbReference type="Proteomes" id="UP000237947">
    <property type="component" value="Chromosome"/>
</dbReference>
<comment type="domain">
    <text evidence="15">IleRS has two distinct active sites: one for aminoacylation and one for editing. The misactivated valine is translocated from the active site to the editing site, which sterically excludes the correctly activated isoleucine. The single editing site contains two valyl binding pockets, one specific for each substrate (Val-AMP or Val-tRNA(Ile)).</text>
</comment>
<dbReference type="Pfam" id="PF19302">
    <property type="entry name" value="DUF5915"/>
    <property type="match status" value="1"/>
</dbReference>
<evidence type="ECO:0000256" key="14">
    <source>
        <dbReference type="ARBA" id="ARBA00048359"/>
    </source>
</evidence>
<comment type="function">
    <text evidence="13 15">Catalyzes the attachment of isoleucine to tRNA(Ile). As IleRS can inadvertently accommodate and process structurally similar amino acids such as valine, to avoid such errors it has two additional distinct tRNA(Ile)-dependent editing activities. One activity is designated as 'pretransfer' editing and involves the hydrolysis of activated Val-AMP. The other activity is designated 'posttransfer' editing and involves deacylation of mischarged Val-tRNA(Ile).</text>
</comment>
<dbReference type="EMBL" id="CP027226">
    <property type="protein sequence ID" value="AVM42330.1"/>
    <property type="molecule type" value="Genomic_DNA"/>
</dbReference>
<evidence type="ECO:0000256" key="10">
    <source>
        <dbReference type="ARBA" id="ARBA00022840"/>
    </source>
</evidence>
<dbReference type="HAMAP" id="MF_02003">
    <property type="entry name" value="Ile_tRNA_synth_type2"/>
    <property type="match status" value="1"/>
</dbReference>
<evidence type="ECO:0000256" key="7">
    <source>
        <dbReference type="ARBA" id="ARBA00022723"/>
    </source>
</evidence>
<evidence type="ECO:0000256" key="12">
    <source>
        <dbReference type="ARBA" id="ARBA00023146"/>
    </source>
</evidence>
<dbReference type="GO" id="GO:0005737">
    <property type="term" value="C:cytoplasm"/>
    <property type="evidence" value="ECO:0007669"/>
    <property type="project" value="UniProtKB-SubCell"/>
</dbReference>
<comment type="similarity">
    <text evidence="3 15">Belongs to the class-I aminoacyl-tRNA synthetase family. IleS type 2 subfamily.</text>
</comment>
<dbReference type="GO" id="GO:0006428">
    <property type="term" value="P:isoleucyl-tRNA aminoacylation"/>
    <property type="evidence" value="ECO:0007669"/>
    <property type="project" value="UniProtKB-UniRule"/>
</dbReference>
<keyword evidence="5 15" id="KW-0963">Cytoplasm</keyword>
<evidence type="ECO:0000256" key="11">
    <source>
        <dbReference type="ARBA" id="ARBA00022917"/>
    </source>
</evidence>
<feature type="short sequence motif" description="'KMSKS' region" evidence="15">
    <location>
        <begin position="614"/>
        <end position="618"/>
    </location>
</feature>
<dbReference type="InterPro" id="IPR023586">
    <property type="entry name" value="Ile-tRNA-ligase_type2"/>
</dbReference>
<dbReference type="GO" id="GO:0008270">
    <property type="term" value="F:zinc ion binding"/>
    <property type="evidence" value="ECO:0007669"/>
    <property type="project" value="UniProtKB-UniRule"/>
</dbReference>
<feature type="domain" description="Methionyl/Valyl/Leucyl/Isoleucyl-tRNA synthetase anticodon-binding" evidence="17">
    <location>
        <begin position="701"/>
        <end position="854"/>
    </location>
</feature>
<evidence type="ECO:0000256" key="5">
    <source>
        <dbReference type="ARBA" id="ARBA00022490"/>
    </source>
</evidence>
<dbReference type="GO" id="GO:0004822">
    <property type="term" value="F:isoleucine-tRNA ligase activity"/>
    <property type="evidence" value="ECO:0007669"/>
    <property type="project" value="UniProtKB-UniRule"/>
</dbReference>
<keyword evidence="19" id="KW-1185">Reference proteome</keyword>
<keyword evidence="11 15" id="KW-0648">Protein biosynthesis</keyword>
<comment type="catalytic activity">
    <reaction evidence="14 15">
        <text>tRNA(Ile) + L-isoleucine + ATP = L-isoleucyl-tRNA(Ile) + AMP + diphosphate</text>
        <dbReference type="Rhea" id="RHEA:11060"/>
        <dbReference type="Rhea" id="RHEA-COMP:9666"/>
        <dbReference type="Rhea" id="RHEA-COMP:9695"/>
        <dbReference type="ChEBI" id="CHEBI:30616"/>
        <dbReference type="ChEBI" id="CHEBI:33019"/>
        <dbReference type="ChEBI" id="CHEBI:58045"/>
        <dbReference type="ChEBI" id="CHEBI:78442"/>
        <dbReference type="ChEBI" id="CHEBI:78528"/>
        <dbReference type="ChEBI" id="CHEBI:456215"/>
        <dbReference type="EC" id="6.1.1.5"/>
    </reaction>
</comment>
<keyword evidence="7 15" id="KW-0479">Metal-binding</keyword>
<dbReference type="RefSeq" id="WP_106012313.1">
    <property type="nucleotide sequence ID" value="NZ_CP027226.1"/>
</dbReference>
<dbReference type="InterPro" id="IPR009080">
    <property type="entry name" value="tRNAsynth_Ia_anticodon-bd"/>
</dbReference>
<evidence type="ECO:0000313" key="18">
    <source>
        <dbReference type="EMBL" id="AVM42330.1"/>
    </source>
</evidence>
<dbReference type="SUPFAM" id="SSF47323">
    <property type="entry name" value="Anticodon-binding domain of a subclass of class I aminoacyl-tRNA synthetases"/>
    <property type="match status" value="1"/>
</dbReference>
<keyword evidence="12 15" id="KW-0030">Aminoacyl-tRNA synthetase</keyword>
<evidence type="ECO:0000256" key="3">
    <source>
        <dbReference type="ARBA" id="ARBA00007078"/>
    </source>
</evidence>
<dbReference type="SUPFAM" id="SSF50677">
    <property type="entry name" value="ValRS/IleRS/LeuRS editing domain"/>
    <property type="match status" value="1"/>
</dbReference>
<dbReference type="InterPro" id="IPR033709">
    <property type="entry name" value="Anticodon_Ile_ABEc"/>
</dbReference>
<name>A0A2S0KMS1_9FIRM</name>
<proteinExistence type="inferred from homology"/>
<evidence type="ECO:0000256" key="4">
    <source>
        <dbReference type="ARBA" id="ARBA00011245"/>
    </source>
</evidence>
<dbReference type="Pfam" id="PF00133">
    <property type="entry name" value="tRNA-synt_1"/>
    <property type="match status" value="1"/>
</dbReference>
<comment type="subcellular location">
    <subcellularLocation>
        <location evidence="2 15">Cytoplasm</location>
    </subcellularLocation>
</comment>
<dbReference type="FunFam" id="3.40.50.620:FF:000075">
    <property type="entry name" value="Isoleucine--tRNA ligase"/>
    <property type="match status" value="1"/>
</dbReference>
<dbReference type="OrthoDB" id="9810365at2"/>
<feature type="binding site" evidence="15">
    <location>
        <position position="617"/>
    </location>
    <ligand>
        <name>ATP</name>
        <dbReference type="ChEBI" id="CHEBI:30616"/>
    </ligand>
</feature>
<dbReference type="AlphaFoldDB" id="A0A2S0KMS1"/>
<dbReference type="FunFam" id="3.40.50.620:FF:000063">
    <property type="entry name" value="Isoleucine--tRNA ligase"/>
    <property type="match status" value="1"/>
</dbReference>
<keyword evidence="8 15" id="KW-0547">Nucleotide-binding</keyword>
<accession>A0A2S0KMS1</accession>
<dbReference type="GO" id="GO:0005524">
    <property type="term" value="F:ATP binding"/>
    <property type="evidence" value="ECO:0007669"/>
    <property type="project" value="UniProtKB-UniRule"/>
</dbReference>
<dbReference type="KEGG" id="fsa:C5Q98_03395"/>
<keyword evidence="9 15" id="KW-0862">Zinc</keyword>
<dbReference type="SUPFAM" id="SSF52374">
    <property type="entry name" value="Nucleotidylyl transferase"/>
    <property type="match status" value="1"/>
</dbReference>
<dbReference type="PRINTS" id="PR00984">
    <property type="entry name" value="TRNASYNTHILE"/>
</dbReference>
<dbReference type="InterPro" id="IPR014729">
    <property type="entry name" value="Rossmann-like_a/b/a_fold"/>
</dbReference>
<dbReference type="InterPro" id="IPR001412">
    <property type="entry name" value="aa-tRNA-synth_I_CS"/>
</dbReference>
<keyword evidence="10 15" id="KW-0067">ATP-binding</keyword>
<dbReference type="CDD" id="cd07961">
    <property type="entry name" value="Anticodon_Ia_Ile_ABEc"/>
    <property type="match status" value="1"/>
</dbReference>
<protein>
    <recommendedName>
        <fullName evidence="15">Isoleucine--tRNA ligase</fullName>
        <ecNumber evidence="15">6.1.1.5</ecNumber>
    </recommendedName>
    <alternativeName>
        <fullName evidence="15">Isoleucyl-tRNA synthetase</fullName>
        <shortName evidence="15">IleRS</shortName>
    </alternativeName>
</protein>
<dbReference type="Gene3D" id="3.40.50.620">
    <property type="entry name" value="HUPs"/>
    <property type="match status" value="2"/>
</dbReference>
<sequence length="1064" mass="121959">MYKKINSDMNFKDREVSIQKVWKDNNIQEKLENMNTDGPSYTVYDGPPTANGKPHIGHVLTRSIKDLVPRYRRMKGYQVEFKAGWDTHGLPVEIEVEKRLGLDGKEDIVEYGVEEFIKQCKESVWKYQDEWEQLSERLAYSADMKNPYITYDNKFIESEWWAIKQIWDKDLLYRGFRVVPYCARCGTALSSHEVAQGYKEVKDVSAFVRFKVKGEDNWFSAWTTTPWTLPSNVALTVNKNLDYVLIELNETAVEHNHRGSEVALAAGTRYYVAEALADSVFGEDSYKVIDKFKGEDLVGKEYEPILPYANKTVAEQSDKKAFVVCEADYVTLSDGTGIVHTAPAFGEDDSKVGKKYDLAFVQLVDSEGKMTADVTDFAGQWVKDADAGVLTKLFEDNSLLRSEKYKHNYPHCWRCSTPLIYYARDEWFIEMTKVRENLLANNEKVTWMPETVKTGRFGNFLDNVVDWNISRERFWGTPLPIWECKSCDKYHCVGSIDELLELSPDASADIELHKPYIDDITVNCPDCKSKMTRTPEVMDVWFDSGSMPFAQYHYPFENKDKFEANFPAGFISEAEDQTRGWFYALMAISTLLFDKTPYDSVLVMGLVQDENGRKMSKHLGNVVDPWSVLDAQGTDAVRWYFYTNSNPWLPSRFSSEAVTEGMRKFMATIWNTLAFYTMYADIDKFDPCAYELDYSKLPVMDRWLLAKLTELIAKVDEKLSNKDMDITGAARLIEKFADELSNWYVRRCRERFWVGEMEEDKINAYMTLYTTLEQVSRLIAPFTPFLAEEIYQVVVKTTNSDAPESVHLCSYPEVNQEWANQELVDSMELLIDSVQLGRAARNNSGIKNRQPLSRVLITGIKAFDEELSKVLTEEINVDEIEYVDSLESLTTYSFKPNFRVLGKKIGSKIPAAKQALENLNGDKAWKELQETGYIRVEIDGEEFDLVEEDLEVEANNITGYQIETSPTINLALDLNLDENLINRGYIREIVSKVQNLRKDSGFEVTDRIKLYVAGSDKVLVAVNKYAEELKADVLATDLETSKIESSIKVDINGENAFLGVERNS</sequence>